<reference evidence="2" key="3">
    <citation type="submission" date="2024-05" db="EMBL/GenBank/DDBJ databases">
        <title>Yangia mangrovi SAOS 153D genome.</title>
        <authorList>
            <person name="Verma A."/>
            <person name="Pal Y."/>
            <person name="Sundharam S."/>
            <person name="Bisht B."/>
            <person name="Srinivasan K."/>
        </authorList>
    </citation>
    <scope>NUCLEOTIDE SEQUENCE</scope>
    <source>
        <strain evidence="2">SAOS 153D</strain>
    </source>
</reference>
<dbReference type="EMBL" id="NTHN02000011">
    <property type="protein sequence ID" value="MCT4370308.1"/>
    <property type="molecule type" value="Genomic_DNA"/>
</dbReference>
<proteinExistence type="predicted"/>
<dbReference type="OrthoDB" id="7873843at2"/>
<dbReference type="EMBL" id="NTHN01000534">
    <property type="protein sequence ID" value="PBD16804.1"/>
    <property type="molecule type" value="Genomic_DNA"/>
</dbReference>
<keyword evidence="1" id="KW-0732">Signal</keyword>
<evidence type="ECO:0000313" key="2">
    <source>
        <dbReference type="EMBL" id="MCT4370308.1"/>
    </source>
</evidence>
<name>A0A2A3JQM7_9RHOB</name>
<reference evidence="4" key="2">
    <citation type="submission" date="2023-07" db="EMBL/GenBank/DDBJ databases">
        <title>Yangia mangrovi SAOS 153D genome.</title>
        <authorList>
            <person name="Verma A."/>
            <person name="Pal Y."/>
            <person name="Sundharam S."/>
            <person name="Bisht B."/>
            <person name="Srinivasan K."/>
        </authorList>
    </citation>
    <scope>NUCLEOTIDE SEQUENCE [LARGE SCALE GENOMIC DNA]</scope>
    <source>
        <strain evidence="4">SAOS 153D</strain>
    </source>
</reference>
<evidence type="ECO:0000256" key="1">
    <source>
        <dbReference type="SAM" id="SignalP"/>
    </source>
</evidence>
<evidence type="ECO:0000313" key="3">
    <source>
        <dbReference type="EMBL" id="PBD16804.1"/>
    </source>
</evidence>
<comment type="caution">
    <text evidence="3">The sequence shown here is derived from an EMBL/GenBank/DDBJ whole genome shotgun (WGS) entry which is preliminary data.</text>
</comment>
<dbReference type="AlphaFoldDB" id="A0A2A3JQM7"/>
<accession>A0A2A3JQM7</accession>
<feature type="signal peptide" evidence="1">
    <location>
        <begin position="1"/>
        <end position="19"/>
    </location>
</feature>
<protein>
    <submittedName>
        <fullName evidence="3">Uncharacterized protein</fullName>
    </submittedName>
</protein>
<feature type="chain" id="PRO_5013059533" evidence="1">
    <location>
        <begin position="20"/>
        <end position="180"/>
    </location>
</feature>
<evidence type="ECO:0000313" key="4">
    <source>
        <dbReference type="Proteomes" id="UP000217448"/>
    </source>
</evidence>
<gene>
    <name evidence="2" type="ORF">CLG85_008220</name>
    <name evidence="3" type="ORF">CLG85_23530</name>
</gene>
<dbReference type="Proteomes" id="UP000217448">
    <property type="component" value="Unassembled WGS sequence"/>
</dbReference>
<sequence length="180" mass="19797">MRLFFPALLAALSAAPLHADIAMETARLAPGTLLVMQDEQGHVVSHLARGEVEGLYRFDLYDGATGDAPYAGRYYTDARGEVLLSVTAQGNVTRFEPYSCARTLGECAYDIIHADGMRETRLRETRETDGGLTWTEWGHEGPVATGGTTLDDIGAPRESWRRDLRSGDRSRVLRISLALK</sequence>
<dbReference type="RefSeq" id="WP_095884329.1">
    <property type="nucleotide sequence ID" value="NZ_NTHN02000011.1"/>
</dbReference>
<organism evidence="3">
    <name type="scientific">Alloyangia mangrovi</name>
    <dbReference type="NCBI Taxonomy" id="1779329"/>
    <lineage>
        <taxon>Bacteria</taxon>
        <taxon>Pseudomonadati</taxon>
        <taxon>Pseudomonadota</taxon>
        <taxon>Alphaproteobacteria</taxon>
        <taxon>Rhodobacterales</taxon>
        <taxon>Roseobacteraceae</taxon>
        <taxon>Alloyangia</taxon>
    </lineage>
</organism>
<reference evidence="3" key="1">
    <citation type="submission" date="2017-09" db="EMBL/GenBank/DDBJ databases">
        <title>Yangia sp. SAOS 153D whole genome sequencing.</title>
        <authorList>
            <person name="Verma A."/>
            <person name="Krishnamurthi S."/>
        </authorList>
    </citation>
    <scope>NUCLEOTIDE SEQUENCE [LARGE SCALE GENOMIC DNA]</scope>
    <source>
        <strain evidence="3">SAOS 153D</strain>
    </source>
</reference>
<keyword evidence="4" id="KW-1185">Reference proteome</keyword>